<evidence type="ECO:0000256" key="1">
    <source>
        <dbReference type="SAM" id="MobiDB-lite"/>
    </source>
</evidence>
<evidence type="ECO:0000313" key="4">
    <source>
        <dbReference type="Proteomes" id="UP001295423"/>
    </source>
</evidence>
<protein>
    <recommendedName>
        <fullName evidence="2">CRAL-TRIO domain-containing protein</fullName>
    </recommendedName>
</protein>
<dbReference type="InterPro" id="IPR036865">
    <property type="entry name" value="CRAL-TRIO_dom_sf"/>
</dbReference>
<dbReference type="InterPro" id="IPR001251">
    <property type="entry name" value="CRAL-TRIO_dom"/>
</dbReference>
<dbReference type="AlphaFoldDB" id="A0AAD2PUS7"/>
<accession>A0AAD2PUS7</accession>
<dbReference type="EMBL" id="CAKOGP040001803">
    <property type="protein sequence ID" value="CAJ1952262.1"/>
    <property type="molecule type" value="Genomic_DNA"/>
</dbReference>
<organism evidence="3 4">
    <name type="scientific">Cylindrotheca closterium</name>
    <dbReference type="NCBI Taxonomy" id="2856"/>
    <lineage>
        <taxon>Eukaryota</taxon>
        <taxon>Sar</taxon>
        <taxon>Stramenopiles</taxon>
        <taxon>Ochrophyta</taxon>
        <taxon>Bacillariophyta</taxon>
        <taxon>Bacillariophyceae</taxon>
        <taxon>Bacillariophycidae</taxon>
        <taxon>Bacillariales</taxon>
        <taxon>Bacillariaceae</taxon>
        <taxon>Cylindrotheca</taxon>
    </lineage>
</organism>
<dbReference type="Gene3D" id="3.40.525.10">
    <property type="entry name" value="CRAL-TRIO lipid binding domain"/>
    <property type="match status" value="1"/>
</dbReference>
<gene>
    <name evidence="3" type="ORF">CYCCA115_LOCUS13464</name>
</gene>
<evidence type="ECO:0000259" key="2">
    <source>
        <dbReference type="Pfam" id="PF13716"/>
    </source>
</evidence>
<keyword evidence="4" id="KW-1185">Reference proteome</keyword>
<reference evidence="3" key="1">
    <citation type="submission" date="2023-08" db="EMBL/GenBank/DDBJ databases">
        <authorList>
            <person name="Audoor S."/>
            <person name="Bilcke G."/>
        </authorList>
    </citation>
    <scope>NUCLEOTIDE SEQUENCE</scope>
</reference>
<feature type="region of interest" description="Disordered" evidence="1">
    <location>
        <begin position="1"/>
        <end position="20"/>
    </location>
</feature>
<dbReference type="Proteomes" id="UP001295423">
    <property type="component" value="Unassembled WGS sequence"/>
</dbReference>
<dbReference type="SUPFAM" id="SSF52087">
    <property type="entry name" value="CRAL/TRIO domain"/>
    <property type="match status" value="1"/>
</dbReference>
<comment type="caution">
    <text evidence="3">The sequence shown here is derived from an EMBL/GenBank/DDBJ whole genome shotgun (WGS) entry which is preliminary data.</text>
</comment>
<name>A0AAD2PUS7_9STRA</name>
<dbReference type="Pfam" id="PF13716">
    <property type="entry name" value="CRAL_TRIO_2"/>
    <property type="match status" value="1"/>
</dbReference>
<evidence type="ECO:0000313" key="3">
    <source>
        <dbReference type="EMBL" id="CAJ1952262.1"/>
    </source>
</evidence>
<sequence>MPCFSFSAPAVSPEEERREREELGAEYQQIQDEMRGRRALPKQLNAQVGFQCSVEDVQTEMAKMPDSEKTHLLQAMECAPSLVEKESNHLLYHANCQSHKEVTSCLATYWRLRCQIFASKAFLPMKNLASEEKLESSTFVKVLPNDRADRPVLFFDRIEVYRATATRSAAMKHLFIALHMLCEEAEARKSGFVFIENMCGFDLYTDFDRILTKTQMSLLRDCFPTQLRCYHLCGGIDEKWAVDLVVPVLKQIARKSIRLRMVCHTASPHDIATILDDEYMIKPSTLPRAISGRHETVPFTNKKHSAKNQLEIQSKVHEVHVAKNHRFAQKIQSSCPLLKNTLAENWAIKNGLDCRQDALRR</sequence>
<proteinExistence type="predicted"/>
<feature type="domain" description="CRAL-TRIO" evidence="2">
    <location>
        <begin position="150"/>
        <end position="280"/>
    </location>
</feature>